<organism evidence="3 4">
    <name type="scientific">Mesoterricola silvestris</name>
    <dbReference type="NCBI Taxonomy" id="2927979"/>
    <lineage>
        <taxon>Bacteria</taxon>
        <taxon>Pseudomonadati</taxon>
        <taxon>Acidobacteriota</taxon>
        <taxon>Holophagae</taxon>
        <taxon>Holophagales</taxon>
        <taxon>Holophagaceae</taxon>
        <taxon>Mesoterricola</taxon>
    </lineage>
</organism>
<feature type="region of interest" description="Disordered" evidence="1">
    <location>
        <begin position="195"/>
        <end position="273"/>
    </location>
</feature>
<dbReference type="RefSeq" id="WP_316415527.1">
    <property type="nucleotide sequence ID" value="NZ_AP027080.1"/>
</dbReference>
<dbReference type="KEGG" id="msil:METEAL_17890"/>
<evidence type="ECO:0000256" key="1">
    <source>
        <dbReference type="SAM" id="MobiDB-lite"/>
    </source>
</evidence>
<dbReference type="InterPro" id="IPR007813">
    <property type="entry name" value="PilN"/>
</dbReference>
<keyword evidence="4" id="KW-1185">Reference proteome</keyword>
<proteinExistence type="predicted"/>
<name>A0AA48GQZ4_9BACT</name>
<evidence type="ECO:0000313" key="4">
    <source>
        <dbReference type="Proteomes" id="UP001238179"/>
    </source>
</evidence>
<feature type="compositionally biased region" description="Pro residues" evidence="1">
    <location>
        <begin position="211"/>
        <end position="226"/>
    </location>
</feature>
<feature type="transmembrane region" description="Helical" evidence="2">
    <location>
        <begin position="23"/>
        <end position="47"/>
    </location>
</feature>
<feature type="compositionally biased region" description="Low complexity" evidence="1">
    <location>
        <begin position="195"/>
        <end position="210"/>
    </location>
</feature>
<dbReference type="Pfam" id="PF05137">
    <property type="entry name" value="PilN"/>
    <property type="match status" value="1"/>
</dbReference>
<protein>
    <recommendedName>
        <fullName evidence="5">PilN domain-containing protein</fullName>
    </recommendedName>
</protein>
<evidence type="ECO:0000313" key="3">
    <source>
        <dbReference type="EMBL" id="BDU72615.1"/>
    </source>
</evidence>
<dbReference type="AlphaFoldDB" id="A0AA48GQZ4"/>
<evidence type="ECO:0000256" key="2">
    <source>
        <dbReference type="SAM" id="Phobius"/>
    </source>
</evidence>
<keyword evidence="2" id="KW-1133">Transmembrane helix</keyword>
<evidence type="ECO:0008006" key="5">
    <source>
        <dbReference type="Google" id="ProtNLM"/>
    </source>
</evidence>
<dbReference type="EMBL" id="AP027080">
    <property type="protein sequence ID" value="BDU72615.1"/>
    <property type="molecule type" value="Genomic_DNA"/>
</dbReference>
<reference evidence="4" key="1">
    <citation type="journal article" date="2023" name="Int. J. Syst. Evol. Microbiol.">
        <title>Mesoterricola silvestris gen. nov., sp. nov., Mesoterricola sediminis sp. nov., Geothrix oryzae sp. nov., Geothrix edaphica sp. nov., Geothrix rubra sp. nov., and Geothrix limicola sp. nov., six novel members of Acidobacteriota isolated from soils.</title>
        <authorList>
            <person name="Itoh H."/>
            <person name="Sugisawa Y."/>
            <person name="Mise K."/>
            <person name="Xu Z."/>
            <person name="Kuniyasu M."/>
            <person name="Ushijima N."/>
            <person name="Kawano K."/>
            <person name="Kobayashi E."/>
            <person name="Shiratori Y."/>
            <person name="Masuda Y."/>
            <person name="Senoo K."/>
        </authorList>
    </citation>
    <scope>NUCLEOTIDE SEQUENCE [LARGE SCALE GENOMIC DNA]</scope>
    <source>
        <strain evidence="4">W79</strain>
    </source>
</reference>
<gene>
    <name evidence="3" type="ORF">METEAL_17890</name>
</gene>
<accession>A0AA48GQZ4</accession>
<keyword evidence="2" id="KW-0472">Membrane</keyword>
<sequence>MAVPTLKLDLAPPSTLWRLNHALIGWAALTAGGLVLAGALGLTLRAYQQAAKAGRLTVATNARTRLTEDSQRKVMDELRSIDVARELPRWRLAERIFTERSLPWSRLTAELERSMVPDVRFKSLQRTRGQDQKVQVKVRGEARTREAEAALVESLQKNPFFEQVILERESDRQGGGVDFEYTLAVLSVPPPYKPLPKFGPQSKTAKAAPAPAAPRPAPVPTAPRPAPAQTMTPPVRPPTQPGMTGNPGELNPSPIRAPRFPRSRPRPTGGGEE</sequence>
<dbReference type="Proteomes" id="UP001238179">
    <property type="component" value="Chromosome"/>
</dbReference>
<keyword evidence="2" id="KW-0812">Transmembrane</keyword>